<evidence type="ECO:0000256" key="4">
    <source>
        <dbReference type="ARBA" id="ARBA00004496"/>
    </source>
</evidence>
<evidence type="ECO:0000259" key="24">
    <source>
        <dbReference type="Pfam" id="PF05524"/>
    </source>
</evidence>
<feature type="region of interest" description="Disordered" evidence="21">
    <location>
        <begin position="1"/>
        <end position="21"/>
    </location>
</feature>
<evidence type="ECO:0000256" key="13">
    <source>
        <dbReference type="ARBA" id="ARBA00022723"/>
    </source>
</evidence>
<evidence type="ECO:0000256" key="6">
    <source>
        <dbReference type="ARBA" id="ARBA00012232"/>
    </source>
</evidence>
<dbReference type="GO" id="GO:0005737">
    <property type="term" value="C:cytoplasm"/>
    <property type="evidence" value="ECO:0007669"/>
    <property type="project" value="UniProtKB-SubCell"/>
</dbReference>
<dbReference type="GO" id="GO:0046872">
    <property type="term" value="F:metal ion binding"/>
    <property type="evidence" value="ECO:0007669"/>
    <property type="project" value="UniProtKB-KW"/>
</dbReference>
<dbReference type="InterPro" id="IPR008279">
    <property type="entry name" value="PEP-util_enz_mobile_dom"/>
</dbReference>
<feature type="active site" description="Tele-phosphohistidine intermediate" evidence="18">
    <location>
        <position position="188"/>
    </location>
</feature>
<evidence type="ECO:0000313" key="25">
    <source>
        <dbReference type="EMBL" id="AEE17769.1"/>
    </source>
</evidence>
<dbReference type="NCBIfam" id="TIGR01417">
    <property type="entry name" value="PTS_I_fam"/>
    <property type="match status" value="1"/>
</dbReference>
<evidence type="ECO:0000256" key="8">
    <source>
        <dbReference type="ARBA" id="ARBA00022448"/>
    </source>
</evidence>
<feature type="domain" description="PEP-utilising enzyme mobile" evidence="22">
    <location>
        <begin position="152"/>
        <end position="224"/>
    </location>
</feature>
<keyword evidence="14 17" id="KW-0418">Kinase</keyword>
<evidence type="ECO:0000256" key="16">
    <source>
        <dbReference type="ARBA" id="ARBA00033235"/>
    </source>
</evidence>
<sequence length="567" mass="60919">METFKGISASGGTGAGPAFVVPEPETRAVPQYAVAENDCAAEWQRFETALQTVHTKIEAMLPGADGTQTEIFQTYLLMLSDAEFLKQVRTEFERARYNIEYILDRKVTEMAAMLRSSNDAYLSERAADICDVFGRVSDELLGYKPFDFETVPDGAVIVARAVNPSDAVVLSRRNIKGLVITEGGTSSHLAILARNYQVPAVFGIQHLSALITTGRQVLVDGTAGTVTVDPDAATLERFNSAARAESVHRAKLAQYRFRRAVTEDGTELQLYANIGLPEEAQIALDEGADGIGLFRTEFLFMGAVQSAKKQGASGVHSVSEEAQFNAYKQVLETMGDKPVTIRTLDAGGDKLIKSAGIPVSEEKNPLLGSRAIRLTLAHPALFKRQLRALYRASAFGNLKIMLPLVTHPAQVKETLALIADVKAELAAEGHAFAADTPVGIMVETAAAAVTADIFAEQCRFFSIGTNDLTQYTLGIDRENSAVAPLYDERNIAVLRLIKHTVDSAAKAGIPVSVCGEMAGDPEGALLLAGMGVRSLSMAPVRITALKELFASHSMAELQKKAAAAFLP</sequence>
<dbReference type="PANTHER" id="PTHR46244:SF3">
    <property type="entry name" value="PHOSPHOENOLPYRUVATE-PROTEIN PHOSPHOTRANSFERASE"/>
    <property type="match status" value="1"/>
</dbReference>
<evidence type="ECO:0000259" key="23">
    <source>
        <dbReference type="Pfam" id="PF02896"/>
    </source>
</evidence>
<dbReference type="InterPro" id="IPR024692">
    <property type="entry name" value="PTS_EI"/>
</dbReference>
<evidence type="ECO:0000256" key="1">
    <source>
        <dbReference type="ARBA" id="ARBA00000683"/>
    </source>
</evidence>
<dbReference type="InterPro" id="IPR008731">
    <property type="entry name" value="PTS_EIN"/>
</dbReference>
<evidence type="ECO:0000256" key="21">
    <source>
        <dbReference type="SAM" id="MobiDB-lite"/>
    </source>
</evidence>
<keyword evidence="15 17" id="KW-0460">Magnesium</keyword>
<dbReference type="GO" id="GO:0016301">
    <property type="term" value="F:kinase activity"/>
    <property type="evidence" value="ECO:0007669"/>
    <property type="project" value="UniProtKB-KW"/>
</dbReference>
<dbReference type="STRING" id="906968.Trebr_2360"/>
<feature type="binding site" evidence="19">
    <location>
        <position position="342"/>
    </location>
    <ligand>
        <name>phosphoenolpyruvate</name>
        <dbReference type="ChEBI" id="CHEBI:58702"/>
    </ligand>
</feature>
<evidence type="ECO:0000256" key="18">
    <source>
        <dbReference type="PIRSR" id="PIRSR000732-1"/>
    </source>
</evidence>
<dbReference type="Proteomes" id="UP000006546">
    <property type="component" value="Chromosome"/>
</dbReference>
<keyword evidence="12 17" id="KW-0598">Phosphotransferase system</keyword>
<evidence type="ECO:0000256" key="5">
    <source>
        <dbReference type="ARBA" id="ARBA00007837"/>
    </source>
</evidence>
<feature type="domain" description="PEP-utilising enzyme C-terminal" evidence="23">
    <location>
        <begin position="251"/>
        <end position="551"/>
    </location>
</feature>
<evidence type="ECO:0000256" key="11">
    <source>
        <dbReference type="ARBA" id="ARBA00022679"/>
    </source>
</evidence>
<dbReference type="KEGG" id="tbe:Trebr_2360"/>
<dbReference type="Gene3D" id="3.20.20.60">
    <property type="entry name" value="Phosphoenolpyruvate-binding domains"/>
    <property type="match status" value="1"/>
</dbReference>
<feature type="binding site" evidence="19">
    <location>
        <begin position="466"/>
        <end position="467"/>
    </location>
    <ligand>
        <name>phosphoenolpyruvate</name>
        <dbReference type="ChEBI" id="CHEBI:58702"/>
    </ligand>
</feature>
<evidence type="ECO:0000256" key="20">
    <source>
        <dbReference type="PIRSR" id="PIRSR000732-3"/>
    </source>
</evidence>
<dbReference type="InterPro" id="IPR050499">
    <property type="entry name" value="PEP-utilizing_PTS_enzyme"/>
</dbReference>
<protein>
    <recommendedName>
        <fullName evidence="7 17">Phosphoenolpyruvate-protein phosphotransferase</fullName>
        <ecNumber evidence="6 17">2.7.3.9</ecNumber>
    </recommendedName>
    <alternativeName>
        <fullName evidence="16 17">Phosphotransferase system, enzyme I</fullName>
    </alternativeName>
</protein>
<feature type="binding site" evidence="20">
    <location>
        <position position="443"/>
    </location>
    <ligand>
        <name>Mg(2+)</name>
        <dbReference type="ChEBI" id="CHEBI:18420"/>
    </ligand>
</feature>
<evidence type="ECO:0000256" key="3">
    <source>
        <dbReference type="ARBA" id="ARBA00002728"/>
    </source>
</evidence>
<dbReference type="SUPFAM" id="SSF47831">
    <property type="entry name" value="Enzyme I of the PEP:sugar phosphotransferase system HPr-binding (sub)domain"/>
    <property type="match status" value="1"/>
</dbReference>
<keyword evidence="10 17" id="KW-0762">Sugar transport</keyword>
<evidence type="ECO:0000256" key="12">
    <source>
        <dbReference type="ARBA" id="ARBA00022683"/>
    </source>
</evidence>
<dbReference type="InterPro" id="IPR006318">
    <property type="entry name" value="PTS_EI-like"/>
</dbReference>
<dbReference type="PANTHER" id="PTHR46244">
    <property type="entry name" value="PHOSPHOENOLPYRUVATE-PROTEIN PHOSPHOTRANSFERASE"/>
    <property type="match status" value="1"/>
</dbReference>
<proteinExistence type="inferred from homology"/>
<dbReference type="SUPFAM" id="SSF52009">
    <property type="entry name" value="Phosphohistidine domain"/>
    <property type="match status" value="1"/>
</dbReference>
<dbReference type="OrthoDB" id="9765468at2"/>
<evidence type="ECO:0000256" key="17">
    <source>
        <dbReference type="PIRNR" id="PIRNR000732"/>
    </source>
</evidence>
<evidence type="ECO:0000256" key="7">
    <source>
        <dbReference type="ARBA" id="ARBA00016544"/>
    </source>
</evidence>
<comment type="subcellular location">
    <subcellularLocation>
        <location evidence="4 17">Cytoplasm</location>
    </subcellularLocation>
</comment>
<evidence type="ECO:0000313" key="26">
    <source>
        <dbReference type="Proteomes" id="UP000006546"/>
    </source>
</evidence>
<dbReference type="InterPro" id="IPR036618">
    <property type="entry name" value="PtsI_HPr-bd_sf"/>
</dbReference>
<feature type="binding site" evidence="20">
    <location>
        <position position="467"/>
    </location>
    <ligand>
        <name>Mg(2+)</name>
        <dbReference type="ChEBI" id="CHEBI:18420"/>
    </ligand>
</feature>
<comment type="cofactor">
    <cofactor evidence="2 17 20">
        <name>Mg(2+)</name>
        <dbReference type="ChEBI" id="CHEBI:18420"/>
    </cofactor>
</comment>
<accession>F4LMA3</accession>
<reference evidence="26" key="1">
    <citation type="submission" date="2011-04" db="EMBL/GenBank/DDBJ databases">
        <title>The complete genome of Treponema brennaborense DSM 12168.</title>
        <authorList>
            <person name="Lucas S."/>
            <person name="Han J."/>
            <person name="Lapidus A."/>
            <person name="Bruce D."/>
            <person name="Goodwin L."/>
            <person name="Pitluck S."/>
            <person name="Peters L."/>
            <person name="Kyrpides N."/>
            <person name="Mavromatis K."/>
            <person name="Ivanova N."/>
            <person name="Mikhailova N."/>
            <person name="Pagani I."/>
            <person name="Teshima H."/>
            <person name="Detter J.C."/>
            <person name="Tapia R."/>
            <person name="Han C."/>
            <person name="Land M."/>
            <person name="Hauser L."/>
            <person name="Markowitz V."/>
            <person name="Cheng J.-F."/>
            <person name="Hugenholtz P."/>
            <person name="Woyke T."/>
            <person name="Wu D."/>
            <person name="Gronow S."/>
            <person name="Wellnitz S."/>
            <person name="Brambilla E."/>
            <person name="Klenk H.-P."/>
            <person name="Eisen J.A."/>
        </authorList>
    </citation>
    <scope>NUCLEOTIDE SEQUENCE [LARGE SCALE GENOMIC DNA]</scope>
    <source>
        <strain evidence="26">DSM 12168 / CIP 105900 / DD5/3</strain>
    </source>
</reference>
<dbReference type="InterPro" id="IPR015813">
    <property type="entry name" value="Pyrv/PenolPyrv_kinase-like_dom"/>
</dbReference>
<feature type="active site" description="Proton donor" evidence="18">
    <location>
        <position position="514"/>
    </location>
</feature>
<comment type="similarity">
    <text evidence="5 17">Belongs to the PEP-utilizing enzyme family.</text>
</comment>
<feature type="domain" description="Phosphotransferase system enzyme I N-terminal" evidence="24">
    <location>
        <begin position="5"/>
        <end position="125"/>
    </location>
</feature>
<dbReference type="Pfam" id="PF02896">
    <property type="entry name" value="PEP-utilizers_C"/>
    <property type="match status" value="1"/>
</dbReference>
<evidence type="ECO:0000256" key="2">
    <source>
        <dbReference type="ARBA" id="ARBA00001946"/>
    </source>
</evidence>
<comment type="catalytic activity">
    <reaction evidence="1 17">
        <text>L-histidyl-[protein] + phosphoenolpyruvate = N(pros)-phospho-L-histidyl-[protein] + pyruvate</text>
        <dbReference type="Rhea" id="RHEA:23880"/>
        <dbReference type="Rhea" id="RHEA-COMP:9745"/>
        <dbReference type="Rhea" id="RHEA-COMP:9746"/>
        <dbReference type="ChEBI" id="CHEBI:15361"/>
        <dbReference type="ChEBI" id="CHEBI:29979"/>
        <dbReference type="ChEBI" id="CHEBI:58702"/>
        <dbReference type="ChEBI" id="CHEBI:64837"/>
        <dbReference type="EC" id="2.7.3.9"/>
    </reaction>
</comment>
<dbReference type="GO" id="GO:0009401">
    <property type="term" value="P:phosphoenolpyruvate-dependent sugar phosphotransferase system"/>
    <property type="evidence" value="ECO:0007669"/>
    <property type="project" value="UniProtKB-KW"/>
</dbReference>
<evidence type="ECO:0000256" key="9">
    <source>
        <dbReference type="ARBA" id="ARBA00022490"/>
    </source>
</evidence>
<dbReference type="SUPFAM" id="SSF51621">
    <property type="entry name" value="Phosphoenolpyruvate/pyruvate domain"/>
    <property type="match status" value="1"/>
</dbReference>
<organism evidence="25 26">
    <name type="scientific">Treponema brennaborense (strain DSM 12168 / CIP 105900 / DD5/3)</name>
    <dbReference type="NCBI Taxonomy" id="906968"/>
    <lineage>
        <taxon>Bacteria</taxon>
        <taxon>Pseudomonadati</taxon>
        <taxon>Spirochaetota</taxon>
        <taxon>Spirochaetia</taxon>
        <taxon>Spirochaetales</taxon>
        <taxon>Treponemataceae</taxon>
        <taxon>Treponema</taxon>
    </lineage>
</organism>
<evidence type="ECO:0000256" key="10">
    <source>
        <dbReference type="ARBA" id="ARBA00022597"/>
    </source>
</evidence>
<keyword evidence="8 17" id="KW-0813">Transport</keyword>
<dbReference type="AlphaFoldDB" id="F4LMA3"/>
<dbReference type="InterPro" id="IPR000121">
    <property type="entry name" value="PEP_util_C"/>
</dbReference>
<evidence type="ECO:0000256" key="19">
    <source>
        <dbReference type="PIRSR" id="PIRSR000732-2"/>
    </source>
</evidence>
<dbReference type="eggNOG" id="COG1080">
    <property type="taxonomic scope" value="Bacteria"/>
</dbReference>
<dbReference type="RefSeq" id="WP_013759470.1">
    <property type="nucleotide sequence ID" value="NC_015500.1"/>
</dbReference>
<gene>
    <name evidence="25" type="ordered locus">Trebr_2360</name>
</gene>
<dbReference type="HOGENOM" id="CLU_007308_7_0_12"/>
<feature type="binding site" evidence="19">
    <location>
        <position position="295"/>
    </location>
    <ligand>
        <name>phosphoenolpyruvate</name>
        <dbReference type="ChEBI" id="CHEBI:58702"/>
    </ligand>
</feature>
<dbReference type="PIRSF" id="PIRSF000732">
    <property type="entry name" value="PTS_enzyme_I"/>
    <property type="match status" value="1"/>
</dbReference>
<evidence type="ECO:0000259" key="22">
    <source>
        <dbReference type="Pfam" id="PF00391"/>
    </source>
</evidence>
<name>F4LMA3_TREBD</name>
<dbReference type="Pfam" id="PF00391">
    <property type="entry name" value="PEP-utilizers"/>
    <property type="match status" value="1"/>
</dbReference>
<dbReference type="Gene3D" id="3.50.30.10">
    <property type="entry name" value="Phosphohistidine domain"/>
    <property type="match status" value="1"/>
</dbReference>
<keyword evidence="26" id="KW-1185">Reference proteome</keyword>
<evidence type="ECO:0000256" key="15">
    <source>
        <dbReference type="ARBA" id="ARBA00022842"/>
    </source>
</evidence>
<dbReference type="InterPro" id="IPR040442">
    <property type="entry name" value="Pyrv_kinase-like_dom_sf"/>
</dbReference>
<dbReference type="InterPro" id="IPR036637">
    <property type="entry name" value="Phosphohistidine_dom_sf"/>
</dbReference>
<keyword evidence="9 17" id="KW-0963">Cytoplasm</keyword>
<dbReference type="Gene3D" id="1.10.274.10">
    <property type="entry name" value="PtsI, HPr-binding domain"/>
    <property type="match status" value="1"/>
</dbReference>
<comment type="function">
    <text evidence="3 17">General (non sugar-specific) component of the phosphoenolpyruvate-dependent sugar phosphotransferase system (sugar PTS). This major carbohydrate active-transport system catalyzes the phosphorylation of incoming sugar substrates concomitantly with their translocation across the cell membrane. Enzyme I transfers the phosphoryl group from phosphoenolpyruvate (PEP) to the phosphoryl carrier protein (HPr).</text>
</comment>
<dbReference type="GO" id="GO:0008965">
    <property type="term" value="F:phosphoenolpyruvate-protein phosphotransferase activity"/>
    <property type="evidence" value="ECO:0007669"/>
    <property type="project" value="UniProtKB-EC"/>
</dbReference>
<keyword evidence="11 17" id="KW-0808">Transferase</keyword>
<dbReference type="Pfam" id="PF05524">
    <property type="entry name" value="PEP-utilisers_N"/>
    <property type="match status" value="1"/>
</dbReference>
<feature type="binding site" evidence="19">
    <location>
        <position position="477"/>
    </location>
    <ligand>
        <name>phosphoenolpyruvate</name>
        <dbReference type="ChEBI" id="CHEBI:58702"/>
    </ligand>
</feature>
<dbReference type="PRINTS" id="PR01736">
    <property type="entry name" value="PHPHTRNFRASE"/>
</dbReference>
<dbReference type="EC" id="2.7.3.9" evidence="6 17"/>
<evidence type="ECO:0000256" key="14">
    <source>
        <dbReference type="ARBA" id="ARBA00022777"/>
    </source>
</evidence>
<keyword evidence="13 17" id="KW-0479">Metal-binding</keyword>
<dbReference type="EMBL" id="CP002696">
    <property type="protein sequence ID" value="AEE17769.1"/>
    <property type="molecule type" value="Genomic_DNA"/>
</dbReference>